<keyword evidence="2" id="KW-1185">Reference proteome</keyword>
<protein>
    <submittedName>
        <fullName evidence="1">Uncharacterized protein</fullName>
    </submittedName>
</protein>
<evidence type="ECO:0000313" key="2">
    <source>
        <dbReference type="Proteomes" id="UP000768646"/>
    </source>
</evidence>
<proteinExistence type="predicted"/>
<sequence length="553" mass="63042">MDTGVSCVCLCGFDHEWIVLEELEKLYKSWKDTRDDTSTLDVLTDSIRSIGDFAREMKNRECIGETYIGFLFSMISNTEDIPTVLVSQCLRVIGNCCIDHVNNRQRVLDLSGEDVFLEFLYHSDPNVCTISLTSLLNLCMDSDVATERLEKKNALSKILNSSNLNTNFDILARIIGWLMSRETKKYDTDCFMRFISVIQSCSDSVVDIFSIILMFLPQSDIQLKLVQSEKIYELFSYFYRMVPCQEHFTSENKSIISVLINLFGEIAANYDYADFILNNKPTMDILLSCFDIGSFDTLIMCSCVILGNLARMDKICIYFVHELKLHEKLIEIIKSLDNPKVIYSSAGFLKNLSITKNNKSIIGNSGAIDSCMRLFTFDLKPIQYLAVSIFRQLIIDEGDNASFSINSGAFEQLLELRKKSDDNFVIMEASRALSSMIRTINKFKLFDMEKKIASYTGLDDIFRDMIVQTQYPIIRTDAIFALVLISRSSEVELKKVAFNLVQDKNVLDILVELGKTGTNDVHDNIKILLFSINQEYESELVKSALLSLKRDTD</sequence>
<dbReference type="Proteomes" id="UP000768646">
    <property type="component" value="Unassembled WGS sequence"/>
</dbReference>
<evidence type="ECO:0000313" key="1">
    <source>
        <dbReference type="EMBL" id="KAG4304896.1"/>
    </source>
</evidence>
<comment type="caution">
    <text evidence="1">The sequence shown here is derived from an EMBL/GenBank/DDBJ whole genome shotgun (WGS) entry which is preliminary data.</text>
</comment>
<name>A0ACB7CBA8_9ASCO</name>
<accession>A0ACB7CBA8</accession>
<dbReference type="EMBL" id="JABTEG010000005">
    <property type="protein sequence ID" value="KAG4304896.1"/>
    <property type="molecule type" value="Genomic_DNA"/>
</dbReference>
<gene>
    <name evidence="1" type="ORF">PORY_001571</name>
</gene>
<organism evidence="1 2">
    <name type="scientific">Pneumocystis oryctolagi</name>
    <dbReference type="NCBI Taxonomy" id="42067"/>
    <lineage>
        <taxon>Eukaryota</taxon>
        <taxon>Fungi</taxon>
        <taxon>Dikarya</taxon>
        <taxon>Ascomycota</taxon>
        <taxon>Taphrinomycotina</taxon>
        <taxon>Pneumocystomycetes</taxon>
        <taxon>Pneumocystaceae</taxon>
        <taxon>Pneumocystis</taxon>
    </lineage>
</organism>
<reference evidence="1 2" key="1">
    <citation type="journal article" date="2021" name="Commun. Biol.">
        <title>Genomic insights into the host specific adaptation of the Pneumocystis genus.</title>
        <authorList>
            <person name="Cisse O.H."/>
            <person name="Ma L."/>
            <person name="Dekker J.P."/>
            <person name="Khil P.P."/>
            <person name="Youn J.-H."/>
            <person name="Brenchley J.M."/>
            <person name="Blair R."/>
            <person name="Pahar B."/>
            <person name="Chabe M."/>
            <person name="Van Rompay K.K.A."/>
            <person name="Keesler R."/>
            <person name="Sukura A."/>
            <person name="Hirsch V."/>
            <person name="Kutty G."/>
            <person name="Liu Y."/>
            <person name="Peng L."/>
            <person name="Chen J."/>
            <person name="Song J."/>
            <person name="Weissenbacher-Lang C."/>
            <person name="Xu J."/>
            <person name="Upham N.S."/>
            <person name="Stajich J.E."/>
            <person name="Cuomo C.A."/>
            <person name="Cushion M.T."/>
            <person name="Kovacs J.A."/>
        </authorList>
    </citation>
    <scope>NUCLEOTIDE SEQUENCE [LARGE SCALE GENOMIC DNA]</scope>
    <source>
        <strain evidence="1 2">RABM</strain>
    </source>
</reference>